<gene>
    <name evidence="2" type="ORF">Esi_0000_0343</name>
</gene>
<dbReference type="Proteomes" id="UP000002630">
    <property type="component" value="Linkage Group LG01"/>
</dbReference>
<accession>D8LBA6</accession>
<sequence length="94" mass="10405">MLALTGIERSYASAIGQTMHNLTVQAEVGSVMEGMLGDLEAWEWANKEEVLKKELEHARAQVQALKDSERALLEDTCVPSIGRLRDCSALHSCY</sequence>
<dbReference type="InParanoid" id="D8LBA6"/>
<dbReference type="AlphaFoldDB" id="D8LBA6"/>
<feature type="coiled-coil region" evidence="1">
    <location>
        <begin position="48"/>
        <end position="75"/>
    </location>
</feature>
<dbReference type="EMBL" id="FN649726">
    <property type="protein sequence ID" value="CBN76615.1"/>
    <property type="molecule type" value="Genomic_DNA"/>
</dbReference>
<organism evidence="2 3">
    <name type="scientific">Ectocarpus siliculosus</name>
    <name type="common">Brown alga</name>
    <name type="synonym">Conferva siliculosa</name>
    <dbReference type="NCBI Taxonomy" id="2880"/>
    <lineage>
        <taxon>Eukaryota</taxon>
        <taxon>Sar</taxon>
        <taxon>Stramenopiles</taxon>
        <taxon>Ochrophyta</taxon>
        <taxon>PX clade</taxon>
        <taxon>Phaeophyceae</taxon>
        <taxon>Ectocarpales</taxon>
        <taxon>Ectocarpaceae</taxon>
        <taxon>Ectocarpus</taxon>
    </lineage>
</organism>
<reference evidence="2 3" key="1">
    <citation type="journal article" date="2010" name="Nature">
        <title>The Ectocarpus genome and the independent evolution of multicellularity in brown algae.</title>
        <authorList>
            <person name="Cock J.M."/>
            <person name="Sterck L."/>
            <person name="Rouze P."/>
            <person name="Scornet D."/>
            <person name="Allen A.E."/>
            <person name="Amoutzias G."/>
            <person name="Anthouard V."/>
            <person name="Artiguenave F."/>
            <person name="Aury J.M."/>
            <person name="Badger J.H."/>
            <person name="Beszteri B."/>
            <person name="Billiau K."/>
            <person name="Bonnet E."/>
            <person name="Bothwell J.H."/>
            <person name="Bowler C."/>
            <person name="Boyen C."/>
            <person name="Brownlee C."/>
            <person name="Carrano C.J."/>
            <person name="Charrier B."/>
            <person name="Cho G.Y."/>
            <person name="Coelho S.M."/>
            <person name="Collen J."/>
            <person name="Corre E."/>
            <person name="Da Silva C."/>
            <person name="Delage L."/>
            <person name="Delaroque N."/>
            <person name="Dittami S.M."/>
            <person name="Doulbeau S."/>
            <person name="Elias M."/>
            <person name="Farnham G."/>
            <person name="Gachon C.M."/>
            <person name="Gschloessl B."/>
            <person name="Heesch S."/>
            <person name="Jabbari K."/>
            <person name="Jubin C."/>
            <person name="Kawai H."/>
            <person name="Kimura K."/>
            <person name="Kloareg B."/>
            <person name="Kupper F.C."/>
            <person name="Lang D."/>
            <person name="Le Bail A."/>
            <person name="Leblanc C."/>
            <person name="Lerouge P."/>
            <person name="Lohr M."/>
            <person name="Lopez P.J."/>
            <person name="Martens C."/>
            <person name="Maumus F."/>
            <person name="Michel G."/>
            <person name="Miranda-Saavedra D."/>
            <person name="Morales J."/>
            <person name="Moreau H."/>
            <person name="Motomura T."/>
            <person name="Nagasato C."/>
            <person name="Napoli C.A."/>
            <person name="Nelson D.R."/>
            <person name="Nyvall-Collen P."/>
            <person name="Peters A.F."/>
            <person name="Pommier C."/>
            <person name="Potin P."/>
            <person name="Poulain J."/>
            <person name="Quesneville H."/>
            <person name="Read B."/>
            <person name="Rensing S.A."/>
            <person name="Ritter A."/>
            <person name="Rousvoal S."/>
            <person name="Samanta M."/>
            <person name="Samson G."/>
            <person name="Schroeder D.C."/>
            <person name="Segurens B."/>
            <person name="Strittmatter M."/>
            <person name="Tonon T."/>
            <person name="Tregear J.W."/>
            <person name="Valentin K."/>
            <person name="von Dassow P."/>
            <person name="Yamagishi T."/>
            <person name="Van de Peer Y."/>
            <person name="Wincker P."/>
        </authorList>
    </citation>
    <scope>NUCLEOTIDE SEQUENCE [LARGE SCALE GENOMIC DNA]</scope>
    <source>
        <strain evidence="3">Ec32 / CCAP1310/4</strain>
    </source>
</reference>
<dbReference type="EMBL" id="FN647682">
    <property type="protein sequence ID" value="CBN76615.1"/>
    <property type="molecule type" value="Genomic_DNA"/>
</dbReference>
<evidence type="ECO:0000256" key="1">
    <source>
        <dbReference type="SAM" id="Coils"/>
    </source>
</evidence>
<keyword evidence="3" id="KW-1185">Reference proteome</keyword>
<protein>
    <submittedName>
        <fullName evidence="2">Uncharacterized protein</fullName>
    </submittedName>
</protein>
<keyword evidence="1" id="KW-0175">Coiled coil</keyword>
<evidence type="ECO:0000313" key="3">
    <source>
        <dbReference type="Proteomes" id="UP000002630"/>
    </source>
</evidence>
<proteinExistence type="predicted"/>
<name>D8LBA6_ECTSI</name>
<evidence type="ECO:0000313" key="2">
    <source>
        <dbReference type="EMBL" id="CBN76615.1"/>
    </source>
</evidence>